<gene>
    <name evidence="8" type="ORF">PhCBS80983_g02036</name>
</gene>
<proteinExistence type="inferred from homology"/>
<dbReference type="Gene3D" id="3.40.50.1100">
    <property type="match status" value="2"/>
</dbReference>
<evidence type="ECO:0000256" key="5">
    <source>
        <dbReference type="ARBA" id="ARBA00023239"/>
    </source>
</evidence>
<keyword evidence="5" id="KW-0456">Lyase</keyword>
<keyword evidence="9" id="KW-1185">Reference proteome</keyword>
<dbReference type="InterPro" id="IPR001926">
    <property type="entry name" value="TrpB-like_PALP"/>
</dbReference>
<name>A0A507E867_9FUNG</name>
<evidence type="ECO:0000256" key="3">
    <source>
        <dbReference type="ARBA" id="ARBA00012093"/>
    </source>
</evidence>
<dbReference type="PANTHER" id="PTHR48078:SF2">
    <property type="entry name" value="CATABOLIC L-SERINE_THREONINE DEHYDRATASE"/>
    <property type="match status" value="1"/>
</dbReference>
<dbReference type="EMBL" id="QEAQ01000019">
    <property type="protein sequence ID" value="TPX60016.1"/>
    <property type="molecule type" value="Genomic_DNA"/>
</dbReference>
<dbReference type="STRING" id="109895.A0A507E867"/>
<dbReference type="GO" id="GO:0003941">
    <property type="term" value="F:L-serine ammonia-lyase activity"/>
    <property type="evidence" value="ECO:0007669"/>
    <property type="project" value="UniProtKB-EC"/>
</dbReference>
<comment type="caution">
    <text evidence="8">The sequence shown here is derived from an EMBL/GenBank/DDBJ whole genome shotgun (WGS) entry which is preliminary data.</text>
</comment>
<dbReference type="GO" id="GO:0006567">
    <property type="term" value="P:L-threonine catabolic process"/>
    <property type="evidence" value="ECO:0007669"/>
    <property type="project" value="TreeGrafter"/>
</dbReference>
<dbReference type="Proteomes" id="UP000318582">
    <property type="component" value="Unassembled WGS sequence"/>
</dbReference>
<evidence type="ECO:0000313" key="8">
    <source>
        <dbReference type="EMBL" id="TPX60016.1"/>
    </source>
</evidence>
<dbReference type="GO" id="GO:0006565">
    <property type="term" value="P:L-serine catabolic process"/>
    <property type="evidence" value="ECO:0007669"/>
    <property type="project" value="TreeGrafter"/>
</dbReference>
<dbReference type="PANTHER" id="PTHR48078">
    <property type="entry name" value="THREONINE DEHYDRATASE, MITOCHONDRIAL-RELATED"/>
    <property type="match status" value="1"/>
</dbReference>
<dbReference type="GO" id="GO:0009097">
    <property type="term" value="P:isoleucine biosynthetic process"/>
    <property type="evidence" value="ECO:0007669"/>
    <property type="project" value="TreeGrafter"/>
</dbReference>
<comment type="similarity">
    <text evidence="2">Belongs to the serine/threonine dehydratase family.</text>
</comment>
<organism evidence="8 9">
    <name type="scientific">Powellomyces hirtus</name>
    <dbReference type="NCBI Taxonomy" id="109895"/>
    <lineage>
        <taxon>Eukaryota</taxon>
        <taxon>Fungi</taxon>
        <taxon>Fungi incertae sedis</taxon>
        <taxon>Chytridiomycota</taxon>
        <taxon>Chytridiomycota incertae sedis</taxon>
        <taxon>Chytridiomycetes</taxon>
        <taxon>Spizellomycetales</taxon>
        <taxon>Powellomycetaceae</taxon>
        <taxon>Powellomyces</taxon>
    </lineage>
</organism>
<comment type="catalytic activity">
    <reaction evidence="6">
        <text>L-serine = pyruvate + NH4(+)</text>
        <dbReference type="Rhea" id="RHEA:19169"/>
        <dbReference type="ChEBI" id="CHEBI:15361"/>
        <dbReference type="ChEBI" id="CHEBI:28938"/>
        <dbReference type="ChEBI" id="CHEBI:33384"/>
        <dbReference type="EC" id="4.3.1.17"/>
    </reaction>
</comment>
<evidence type="ECO:0000256" key="1">
    <source>
        <dbReference type="ARBA" id="ARBA00001933"/>
    </source>
</evidence>
<dbReference type="SUPFAM" id="SSF53686">
    <property type="entry name" value="Tryptophan synthase beta subunit-like PLP-dependent enzymes"/>
    <property type="match status" value="1"/>
</dbReference>
<keyword evidence="4" id="KW-0663">Pyridoxal phosphate</keyword>
<evidence type="ECO:0000256" key="2">
    <source>
        <dbReference type="ARBA" id="ARBA00010869"/>
    </source>
</evidence>
<evidence type="ECO:0000313" key="9">
    <source>
        <dbReference type="Proteomes" id="UP000318582"/>
    </source>
</evidence>
<reference evidence="8 9" key="1">
    <citation type="journal article" date="2019" name="Sci. Rep.">
        <title>Comparative genomics of chytrid fungi reveal insights into the obligate biotrophic and pathogenic lifestyle of Synchytrium endobioticum.</title>
        <authorList>
            <person name="van de Vossenberg B.T.L.H."/>
            <person name="Warris S."/>
            <person name="Nguyen H.D.T."/>
            <person name="van Gent-Pelzer M.P.E."/>
            <person name="Joly D.L."/>
            <person name="van de Geest H.C."/>
            <person name="Bonants P.J.M."/>
            <person name="Smith D.S."/>
            <person name="Levesque C.A."/>
            <person name="van der Lee T.A.J."/>
        </authorList>
    </citation>
    <scope>NUCLEOTIDE SEQUENCE [LARGE SCALE GENOMIC DNA]</scope>
    <source>
        <strain evidence="8 9">CBS 809.83</strain>
    </source>
</reference>
<sequence>MAQQQQQPLHQVTPLVPAPLLARKNGLKHIYFKLDALQPGGSFKVQKRGERVEELCAFIGAGGHHITKQLEAHPHLRIVVSSSGGNAGMAATVAGTALNLEVLVFVPSSTPLMMTTRLRAAGAQVIVAGTVWDEAHAAALLYVAERGADTAMIVHPFEGEALWEGHSSMVDEIADQLPTGVVPDAVICVVGGGGLLSGVVQGLERCYSGGNKKPTVVAVETEGAASLAAAFAAGRPVPLAGGITSIAKSLGAVQISSQPLVLRDRYGADKVRSHVVTDAQAVAAVVAFSDEFRILVEPSCGAGLALVYSQGELVKALPELGPDSVVVVVACGGGMVTLELIDTWRKMFGL</sequence>
<dbReference type="EC" id="4.3.1.17" evidence="3"/>
<evidence type="ECO:0000259" key="7">
    <source>
        <dbReference type="Pfam" id="PF00291"/>
    </source>
</evidence>
<feature type="domain" description="Tryptophan synthase beta chain-like PALP" evidence="7">
    <location>
        <begin position="10"/>
        <end position="332"/>
    </location>
</feature>
<dbReference type="InterPro" id="IPR050147">
    <property type="entry name" value="Ser/Thr_Dehydratase"/>
</dbReference>
<accession>A0A507E867</accession>
<dbReference type="AlphaFoldDB" id="A0A507E867"/>
<comment type="cofactor">
    <cofactor evidence="1">
        <name>pyridoxal 5'-phosphate</name>
        <dbReference type="ChEBI" id="CHEBI:597326"/>
    </cofactor>
</comment>
<evidence type="ECO:0000256" key="6">
    <source>
        <dbReference type="ARBA" id="ARBA00049406"/>
    </source>
</evidence>
<dbReference type="GO" id="GO:0004794">
    <property type="term" value="F:threonine deaminase activity"/>
    <property type="evidence" value="ECO:0007669"/>
    <property type="project" value="TreeGrafter"/>
</dbReference>
<protein>
    <recommendedName>
        <fullName evidence="3">L-serine ammonia-lyase</fullName>
        <ecNumber evidence="3">4.3.1.17</ecNumber>
    </recommendedName>
</protein>
<dbReference type="InterPro" id="IPR036052">
    <property type="entry name" value="TrpB-like_PALP_sf"/>
</dbReference>
<dbReference type="Pfam" id="PF00291">
    <property type="entry name" value="PALP"/>
    <property type="match status" value="1"/>
</dbReference>
<evidence type="ECO:0000256" key="4">
    <source>
        <dbReference type="ARBA" id="ARBA00022898"/>
    </source>
</evidence>